<dbReference type="SUPFAM" id="SSF90123">
    <property type="entry name" value="ABC transporter transmembrane region"/>
    <property type="match status" value="1"/>
</dbReference>
<evidence type="ECO:0000313" key="6">
    <source>
        <dbReference type="Proteomes" id="UP000072989"/>
    </source>
</evidence>
<organism evidence="5 6">
    <name type="scientific">Streptococcus oralis</name>
    <dbReference type="NCBI Taxonomy" id="1303"/>
    <lineage>
        <taxon>Bacteria</taxon>
        <taxon>Bacillati</taxon>
        <taxon>Bacillota</taxon>
        <taxon>Bacilli</taxon>
        <taxon>Lactobacillales</taxon>
        <taxon>Streptococcaceae</taxon>
        <taxon>Streptococcus</taxon>
    </lineage>
</organism>
<dbReference type="Proteomes" id="UP000072989">
    <property type="component" value="Unassembled WGS sequence"/>
</dbReference>
<evidence type="ECO:0000256" key="3">
    <source>
        <dbReference type="ARBA" id="ARBA00022989"/>
    </source>
</evidence>
<name>A0A139RCL5_STROR</name>
<dbReference type="Gene3D" id="1.20.1560.10">
    <property type="entry name" value="ABC transporter type 1, transmembrane domain"/>
    <property type="match status" value="1"/>
</dbReference>
<reference evidence="5 6" key="1">
    <citation type="submission" date="2016-01" db="EMBL/GenBank/DDBJ databases">
        <title>Highly variable Streptococcus oralis are common among viridans streptococci isolated from primates.</title>
        <authorList>
            <person name="Denapaite D."/>
            <person name="Rieger M."/>
            <person name="Koendgen S."/>
            <person name="Brueckner R."/>
            <person name="Ochigava I."/>
            <person name="Kappeler P."/>
            <person name="Maetz-Rensing K."/>
            <person name="Leendertz F."/>
            <person name="Hakenbeck R."/>
        </authorList>
    </citation>
    <scope>NUCLEOTIDE SEQUENCE [LARGE SCALE GENOMIC DNA]</scope>
    <source>
        <strain evidence="5 6">DD17</strain>
    </source>
</reference>
<keyword evidence="5" id="KW-0547">Nucleotide-binding</keyword>
<proteinExistence type="predicted"/>
<dbReference type="GO" id="GO:0005524">
    <property type="term" value="F:ATP binding"/>
    <property type="evidence" value="ECO:0007669"/>
    <property type="project" value="UniProtKB-KW"/>
</dbReference>
<keyword evidence="2" id="KW-0812">Transmembrane</keyword>
<keyword evidence="5" id="KW-0067">ATP-binding</keyword>
<keyword evidence="3" id="KW-1133">Transmembrane helix</keyword>
<sequence length="55" mass="6040">MMGSTLTIGRLVTFLNYVQQYTKPFNDISSVLAELQSALACAERVYAVLESPEVA</sequence>
<keyword evidence="4" id="KW-0472">Membrane</keyword>
<protein>
    <submittedName>
        <fullName evidence="5">Lipid A export ATP-binding/permease protein MsbA</fullName>
    </submittedName>
</protein>
<dbReference type="EMBL" id="LQZE01000414">
    <property type="protein sequence ID" value="KXU12500.1"/>
    <property type="molecule type" value="Genomic_DNA"/>
</dbReference>
<comment type="subcellular location">
    <subcellularLocation>
        <location evidence="1">Cell membrane</location>
        <topology evidence="1">Multi-pass membrane protein</topology>
    </subcellularLocation>
</comment>
<evidence type="ECO:0000256" key="2">
    <source>
        <dbReference type="ARBA" id="ARBA00022692"/>
    </source>
</evidence>
<comment type="caution">
    <text evidence="5">The sequence shown here is derived from an EMBL/GenBank/DDBJ whole genome shotgun (WGS) entry which is preliminary data.</text>
</comment>
<evidence type="ECO:0000256" key="1">
    <source>
        <dbReference type="ARBA" id="ARBA00004651"/>
    </source>
</evidence>
<dbReference type="AlphaFoldDB" id="A0A139RCL5"/>
<gene>
    <name evidence="5" type="ORF">SORDD17_01842</name>
</gene>
<accession>A0A139RCL5</accession>
<evidence type="ECO:0000256" key="4">
    <source>
        <dbReference type="ARBA" id="ARBA00023136"/>
    </source>
</evidence>
<evidence type="ECO:0000313" key="5">
    <source>
        <dbReference type="EMBL" id="KXU12500.1"/>
    </source>
</evidence>
<dbReference type="GO" id="GO:0005886">
    <property type="term" value="C:plasma membrane"/>
    <property type="evidence" value="ECO:0007669"/>
    <property type="project" value="UniProtKB-SubCell"/>
</dbReference>
<dbReference type="InterPro" id="IPR036640">
    <property type="entry name" value="ABC1_TM_sf"/>
</dbReference>
<dbReference type="PATRIC" id="fig|1303.87.peg.2216"/>